<gene>
    <name evidence="1" type="ORF">AM1BK_41240</name>
</gene>
<comment type="caution">
    <text evidence="1">The sequence shown here is derived from an EMBL/GenBank/DDBJ whole genome shotgun (WGS) entry which is preliminary data.</text>
</comment>
<keyword evidence="2" id="KW-1185">Reference proteome</keyword>
<dbReference type="EMBL" id="BNDS01000024">
    <property type="protein sequence ID" value="GHI00582.1"/>
    <property type="molecule type" value="Genomic_DNA"/>
</dbReference>
<evidence type="ECO:0000313" key="2">
    <source>
        <dbReference type="Proteomes" id="UP000637074"/>
    </source>
</evidence>
<dbReference type="RefSeq" id="WP_191276099.1">
    <property type="nucleotide sequence ID" value="NZ_BNDS01000024.1"/>
</dbReference>
<sequence>MKVTISGDVDFIRRINNSNFSGVVHSTFNRTFNIQCSGDGELFTIACRMVDNAPNTLIIDSDDLSSWGIEVNDRVFVKNNTLYIENKLAILVEKARIWASAIPAYPCNIDTLSRNLKTIKEYIDAHGKEGGIKKKPTVQNSFEAELARMLELRTSLLWSELLKNHKSQALKHAVSLVGLGPGLTPSGDDFLVGLFTAINMIDSPFYDWRPFCEAVTKKARHLTNDISYTTLEKAAMGKVRESIINLVNSLIADNEEDLILSLNKVFNIGSSSGTDIALGLVCGLEANIIAGGKV</sequence>
<evidence type="ECO:0008006" key="3">
    <source>
        <dbReference type="Google" id="ProtNLM"/>
    </source>
</evidence>
<name>A0ABQ3N8V1_9BACI</name>
<proteinExistence type="predicted"/>
<dbReference type="Proteomes" id="UP000637074">
    <property type="component" value="Unassembled WGS sequence"/>
</dbReference>
<evidence type="ECO:0000313" key="1">
    <source>
        <dbReference type="EMBL" id="GHI00582.1"/>
    </source>
</evidence>
<organism evidence="1 2">
    <name type="scientific">Neobacillus kokaensis</name>
    <dbReference type="NCBI Taxonomy" id="2759023"/>
    <lineage>
        <taxon>Bacteria</taxon>
        <taxon>Bacillati</taxon>
        <taxon>Bacillota</taxon>
        <taxon>Bacilli</taxon>
        <taxon>Bacillales</taxon>
        <taxon>Bacillaceae</taxon>
        <taxon>Neobacillus</taxon>
    </lineage>
</organism>
<dbReference type="InterPro" id="IPR021530">
    <property type="entry name" value="AllH-like"/>
</dbReference>
<accession>A0ABQ3N8V1</accession>
<reference evidence="1 2" key="1">
    <citation type="journal article" date="2022" name="Int. J. Syst. Evol. Microbiol.">
        <title>Neobacillus kokaensis sp. nov., isolated from soil.</title>
        <authorList>
            <person name="Yuki K."/>
            <person name="Matsubara H."/>
            <person name="Yamaguchi S."/>
        </authorList>
    </citation>
    <scope>NUCLEOTIDE SEQUENCE [LARGE SCALE GENOMIC DNA]</scope>
    <source>
        <strain evidence="1 2">LOB 377</strain>
    </source>
</reference>
<protein>
    <recommendedName>
        <fullName evidence="3">DUF2877 domain-containing protein</fullName>
    </recommendedName>
</protein>
<dbReference type="Pfam" id="PF11392">
    <property type="entry name" value="AllH"/>
    <property type="match status" value="1"/>
</dbReference>